<evidence type="ECO:0000313" key="4">
    <source>
        <dbReference type="Proteomes" id="UP001152484"/>
    </source>
</evidence>
<dbReference type="PANTHER" id="PTHR31900:SF32">
    <property type="entry name" value="F-BOX_RNI_FBD-LIKE DOMAIN PROTEIN"/>
    <property type="match status" value="1"/>
</dbReference>
<dbReference type="SUPFAM" id="SSF52047">
    <property type="entry name" value="RNI-like"/>
    <property type="match status" value="1"/>
</dbReference>
<reference evidence="3" key="1">
    <citation type="submission" date="2022-07" db="EMBL/GenBank/DDBJ databases">
        <authorList>
            <person name="Macas J."/>
            <person name="Novak P."/>
            <person name="Neumann P."/>
        </authorList>
    </citation>
    <scope>NUCLEOTIDE SEQUENCE</scope>
</reference>
<dbReference type="InterPro" id="IPR055357">
    <property type="entry name" value="LRR_At1g61320_AtMIF1"/>
</dbReference>
<name>A0A9P0YXI7_CUSEU</name>
<organism evidence="3 4">
    <name type="scientific">Cuscuta europaea</name>
    <name type="common">European dodder</name>
    <dbReference type="NCBI Taxonomy" id="41803"/>
    <lineage>
        <taxon>Eukaryota</taxon>
        <taxon>Viridiplantae</taxon>
        <taxon>Streptophyta</taxon>
        <taxon>Embryophyta</taxon>
        <taxon>Tracheophyta</taxon>
        <taxon>Spermatophyta</taxon>
        <taxon>Magnoliopsida</taxon>
        <taxon>eudicotyledons</taxon>
        <taxon>Gunneridae</taxon>
        <taxon>Pentapetalae</taxon>
        <taxon>asterids</taxon>
        <taxon>lamiids</taxon>
        <taxon>Solanales</taxon>
        <taxon>Convolvulaceae</taxon>
        <taxon>Cuscuteae</taxon>
        <taxon>Cuscuta</taxon>
        <taxon>Cuscuta subgen. Cuscuta</taxon>
    </lineage>
</organism>
<dbReference type="EMBL" id="CAMAPE010000010">
    <property type="protein sequence ID" value="CAH9079012.1"/>
    <property type="molecule type" value="Genomic_DNA"/>
</dbReference>
<dbReference type="CDD" id="cd22160">
    <property type="entry name" value="F-box_AtFBL13-like"/>
    <property type="match status" value="1"/>
</dbReference>
<protein>
    <recommendedName>
        <fullName evidence="2">At1g61320/AtMIF1 LRR domain-containing protein</fullName>
    </recommendedName>
</protein>
<dbReference type="Gene3D" id="3.80.10.10">
    <property type="entry name" value="Ribonuclease Inhibitor"/>
    <property type="match status" value="1"/>
</dbReference>
<dbReference type="Proteomes" id="UP001152484">
    <property type="component" value="Unassembled WGS sequence"/>
</dbReference>
<comment type="caution">
    <text evidence="3">The sequence shown here is derived from an EMBL/GenBank/DDBJ whole genome shotgun (WGS) entry which is preliminary data.</text>
</comment>
<proteinExistence type="predicted"/>
<dbReference type="InterPro" id="IPR032675">
    <property type="entry name" value="LRR_dom_sf"/>
</dbReference>
<dbReference type="InterPro" id="IPR053781">
    <property type="entry name" value="F-box_AtFBL13-like"/>
</dbReference>
<dbReference type="PANTHER" id="PTHR31900">
    <property type="entry name" value="F-BOX/RNI SUPERFAMILY PROTEIN-RELATED"/>
    <property type="match status" value="1"/>
</dbReference>
<evidence type="ECO:0000259" key="2">
    <source>
        <dbReference type="Pfam" id="PF23622"/>
    </source>
</evidence>
<evidence type="ECO:0000313" key="3">
    <source>
        <dbReference type="EMBL" id="CAH9079012.1"/>
    </source>
</evidence>
<feature type="region of interest" description="Disordered" evidence="1">
    <location>
        <begin position="1"/>
        <end position="20"/>
    </location>
</feature>
<dbReference type="SUPFAM" id="SSF81383">
    <property type="entry name" value="F-box domain"/>
    <property type="match status" value="1"/>
</dbReference>
<accession>A0A9P0YXI7</accession>
<evidence type="ECO:0000256" key="1">
    <source>
        <dbReference type="SAM" id="MobiDB-lite"/>
    </source>
</evidence>
<dbReference type="InterPro" id="IPR050232">
    <property type="entry name" value="FBL13/AtMIF1-like"/>
</dbReference>
<feature type="domain" description="At1g61320/AtMIF1 LRR" evidence="2">
    <location>
        <begin position="134"/>
        <end position="394"/>
    </location>
</feature>
<dbReference type="AlphaFoldDB" id="A0A9P0YXI7"/>
<dbReference type="Pfam" id="PF23622">
    <property type="entry name" value="LRR_At1g61320_AtMIF1"/>
    <property type="match status" value="1"/>
</dbReference>
<gene>
    <name evidence="3" type="ORF">CEURO_LOCUS7019</name>
</gene>
<keyword evidence="4" id="KW-1185">Reference proteome</keyword>
<sequence>MSEMSLAKEAPESGESGLHKGEEFGAEDVEIYSQENVRENNRIGDSIDRISELPDCLLIHIISFLGVKKAAATSILGKRWQFLWSELWSLEFKYYDWGKGKSKETKNTIDFVAWVNRIIATRRGNYLEKMMVDFKYEDCFAPDVDSWFEFALKNKAKEITFRLGDSKDFYILRELMYSNSFLTSLSLKGCILGPERSIKWSSLTKLQISGVNLPQSVVEKILSGCPVLISLDLSECWGFAVLEINSQYLCELRVMDPENEESGGFLQISAPYIKYFKLRFNAVGRQIKFKDISSLISADIDLSEPIWDLIIPEDVLSNTKEICEKIHHVKELALGSEPLKALAALVLNGWQLPNYKLRCLKIDMACHAFAGQTIPCIFEVLESSPDIETLVLQSYFPDDLDHDWDEPTKDSLVCDLLHLKTIRMCRMADPEHAGEPMLSLARILLKSTPVLEEMEICLHIKDINVFVNIGQTLLSYPRSSPEAVIDLY</sequence>
<dbReference type="InterPro" id="IPR036047">
    <property type="entry name" value="F-box-like_dom_sf"/>
</dbReference>
<dbReference type="OrthoDB" id="1939276at2759"/>